<evidence type="ECO:0000256" key="6">
    <source>
        <dbReference type="ARBA" id="ARBA00022917"/>
    </source>
</evidence>
<dbReference type="EMBL" id="CP000852">
    <property type="protein sequence ID" value="ABW02702.1"/>
    <property type="molecule type" value="Genomic_DNA"/>
</dbReference>
<dbReference type="InterPro" id="IPR012340">
    <property type="entry name" value="NA-bd_OB-fold"/>
</dbReference>
<dbReference type="Gene3D" id="3.30.930.10">
    <property type="entry name" value="Bira Bifunctional Protein, Domain 2"/>
    <property type="match status" value="1"/>
</dbReference>
<dbReference type="STRING" id="397948.Cmaq_1885"/>
<accession>A8MBG9</accession>
<dbReference type="GO" id="GO:0006421">
    <property type="term" value="P:asparaginyl-tRNA aminoacylation"/>
    <property type="evidence" value="ECO:0007669"/>
    <property type="project" value="UniProtKB-UniRule"/>
</dbReference>
<dbReference type="InterPro" id="IPR004365">
    <property type="entry name" value="NA-bd_OB_tRNA"/>
</dbReference>
<dbReference type="GeneID" id="5709379"/>
<keyword evidence="4" id="KW-0547">Nucleotide-binding</keyword>
<name>A8MBG9_CALMQ</name>
<dbReference type="EC" id="6.1.1.22" evidence="2 8"/>
<protein>
    <recommendedName>
        <fullName evidence="2 8">Asparagine--tRNA ligase</fullName>
        <ecNumber evidence="2 8">6.1.1.22</ecNumber>
    </recommendedName>
</protein>
<dbReference type="Proteomes" id="UP000001137">
    <property type="component" value="Chromosome"/>
</dbReference>
<dbReference type="GO" id="GO:0003676">
    <property type="term" value="F:nucleic acid binding"/>
    <property type="evidence" value="ECO:0007669"/>
    <property type="project" value="InterPro"/>
</dbReference>
<evidence type="ECO:0000313" key="11">
    <source>
        <dbReference type="Proteomes" id="UP000001137"/>
    </source>
</evidence>
<dbReference type="KEGG" id="cma:Cmaq_1885"/>
<dbReference type="RefSeq" id="WP_012186921.1">
    <property type="nucleotide sequence ID" value="NC_009954.1"/>
</dbReference>
<dbReference type="CDD" id="cd00776">
    <property type="entry name" value="AsxRS_core"/>
    <property type="match status" value="1"/>
</dbReference>
<evidence type="ECO:0000256" key="4">
    <source>
        <dbReference type="ARBA" id="ARBA00022741"/>
    </source>
</evidence>
<dbReference type="Gene3D" id="2.40.50.140">
    <property type="entry name" value="Nucleic acid-binding proteins"/>
    <property type="match status" value="1"/>
</dbReference>
<sequence length="432" mass="49581">MQGFTYVKDVAKAGEGSLVNVRGWVYRKRVTGGKIFIVIRDSTGVIQAVVSRDNESVFKKAEQLNIESSLIATGYVRKEPRAPGGFEIQVTDIPWSFVGWQFPINEDAAKADSEYLLDMRHLWVRSRRMQAVLKIRSTIFGAIHEWFRSNGYYEVQAPMFITSAVEGGSTLFEVNYFGEKAYLTQSSQFYLEALIFSLEKVYTIAPSFRAEKSRTRRHLTEFWHAEAEVAWAGLEDMFTVTENLISHIVKRVLESNLEDLSLLGRKTEPLENVKPPFPRVPYDEAINILNKKGFNLKWGDDIGADEERVLTLEFTQPIHLHHFPENVKAFYHRNDPSKPSTTLSVDVLAPEGYGEVVGGGERIYDYDELINKIKRFNLNPEDYQWYIDLRKYGSVPHAGFGLGVDRLVMWICGLDHIRDALPFPRDMRRLKP</sequence>
<organism evidence="10 11">
    <name type="scientific">Caldivirga maquilingensis (strain ATCC 700844 / DSM 13496 / JCM 10307 / IC-167)</name>
    <dbReference type="NCBI Taxonomy" id="397948"/>
    <lineage>
        <taxon>Archaea</taxon>
        <taxon>Thermoproteota</taxon>
        <taxon>Thermoprotei</taxon>
        <taxon>Thermoproteales</taxon>
        <taxon>Thermoproteaceae</taxon>
        <taxon>Caldivirga</taxon>
    </lineage>
</organism>
<dbReference type="AlphaFoldDB" id="A8MBG9"/>
<dbReference type="GO" id="GO:0005524">
    <property type="term" value="F:ATP binding"/>
    <property type="evidence" value="ECO:0007669"/>
    <property type="project" value="UniProtKB-KW"/>
</dbReference>
<keyword evidence="6" id="KW-0648">Protein biosynthesis</keyword>
<keyword evidence="7 10" id="KW-0030">Aminoacyl-tRNA synthetase</keyword>
<dbReference type="Pfam" id="PF00152">
    <property type="entry name" value="tRNA-synt_2"/>
    <property type="match status" value="1"/>
</dbReference>
<dbReference type="PRINTS" id="PR01042">
    <property type="entry name" value="TRNASYNTHASP"/>
</dbReference>
<dbReference type="InterPro" id="IPR045864">
    <property type="entry name" value="aa-tRNA-synth_II/BPL/LPL"/>
</dbReference>
<keyword evidence="11" id="KW-1185">Reference proteome</keyword>
<dbReference type="InterPro" id="IPR004364">
    <property type="entry name" value="Aa-tRNA-synt_II"/>
</dbReference>
<dbReference type="HOGENOM" id="CLU_004553_2_0_2"/>
<dbReference type="eggNOG" id="arCOG00407">
    <property type="taxonomic scope" value="Archaea"/>
</dbReference>
<dbReference type="NCBIfam" id="NF003483">
    <property type="entry name" value="PRK05159.1"/>
    <property type="match status" value="1"/>
</dbReference>
<dbReference type="SUPFAM" id="SSF50249">
    <property type="entry name" value="Nucleic acid-binding proteins"/>
    <property type="match status" value="1"/>
</dbReference>
<comment type="similarity">
    <text evidence="1">Belongs to the class-II aminoacyl-tRNA synthetase family.</text>
</comment>
<dbReference type="NCBIfam" id="NF003037">
    <property type="entry name" value="PRK03932.1"/>
    <property type="match status" value="1"/>
</dbReference>
<evidence type="ECO:0000256" key="1">
    <source>
        <dbReference type="ARBA" id="ARBA00008226"/>
    </source>
</evidence>
<dbReference type="NCBIfam" id="TIGR00457">
    <property type="entry name" value="asnS"/>
    <property type="match status" value="1"/>
</dbReference>
<keyword evidence="5" id="KW-0067">ATP-binding</keyword>
<evidence type="ECO:0000256" key="8">
    <source>
        <dbReference type="NCBIfam" id="TIGR00457"/>
    </source>
</evidence>
<evidence type="ECO:0000256" key="7">
    <source>
        <dbReference type="ARBA" id="ARBA00023146"/>
    </source>
</evidence>
<dbReference type="InterPro" id="IPR002312">
    <property type="entry name" value="Asp/Asn-tRNA-synth_IIb"/>
</dbReference>
<dbReference type="SUPFAM" id="SSF55681">
    <property type="entry name" value="Class II aaRS and biotin synthetases"/>
    <property type="match status" value="1"/>
</dbReference>
<evidence type="ECO:0000259" key="9">
    <source>
        <dbReference type="PROSITE" id="PS50862"/>
    </source>
</evidence>
<dbReference type="PROSITE" id="PS50862">
    <property type="entry name" value="AA_TRNA_LIGASE_II"/>
    <property type="match status" value="1"/>
</dbReference>
<dbReference type="InterPro" id="IPR006195">
    <property type="entry name" value="aa-tRNA-synth_II"/>
</dbReference>
<feature type="domain" description="Aminoacyl-transfer RNA synthetases class-II family profile" evidence="9">
    <location>
        <begin position="133"/>
        <end position="432"/>
    </location>
</feature>
<dbReference type="PANTHER" id="PTHR22594">
    <property type="entry name" value="ASPARTYL/LYSYL-TRNA SYNTHETASE"/>
    <property type="match status" value="1"/>
</dbReference>
<evidence type="ECO:0000256" key="3">
    <source>
        <dbReference type="ARBA" id="ARBA00022598"/>
    </source>
</evidence>
<proteinExistence type="inferred from homology"/>
<reference evidence="10 11" key="1">
    <citation type="submission" date="2007-10" db="EMBL/GenBank/DDBJ databases">
        <title>Complete sequence of Caldivirga maquilingensis IC-167.</title>
        <authorList>
            <consortium name="US DOE Joint Genome Institute"/>
            <person name="Copeland A."/>
            <person name="Lucas S."/>
            <person name="Lapidus A."/>
            <person name="Barry K."/>
            <person name="Glavina del Rio T."/>
            <person name="Dalin E."/>
            <person name="Tice H."/>
            <person name="Pitluck S."/>
            <person name="Saunders E."/>
            <person name="Brettin T."/>
            <person name="Bruce D."/>
            <person name="Detter J.C."/>
            <person name="Han C."/>
            <person name="Schmutz J."/>
            <person name="Larimer F."/>
            <person name="Land M."/>
            <person name="Hauser L."/>
            <person name="Kyrpides N."/>
            <person name="Ivanova N."/>
            <person name="Biddle J.F."/>
            <person name="Zhang Z."/>
            <person name="Fitz-Gibbon S.T."/>
            <person name="Lowe T.M."/>
            <person name="Saltikov C."/>
            <person name="House C.H."/>
            <person name="Richardson P."/>
        </authorList>
    </citation>
    <scope>NUCLEOTIDE SEQUENCE [LARGE SCALE GENOMIC DNA]</scope>
    <source>
        <strain evidence="11">ATCC 700844 / DSM 13496 / JCM 10307 / IC-167</strain>
    </source>
</reference>
<keyword evidence="3" id="KW-0436">Ligase</keyword>
<evidence type="ECO:0000256" key="5">
    <source>
        <dbReference type="ARBA" id="ARBA00022840"/>
    </source>
</evidence>
<dbReference type="InterPro" id="IPR004522">
    <property type="entry name" value="Asn-tRNA-ligase"/>
</dbReference>
<dbReference type="GO" id="GO:0004816">
    <property type="term" value="F:asparagine-tRNA ligase activity"/>
    <property type="evidence" value="ECO:0007669"/>
    <property type="project" value="UniProtKB-UniRule"/>
</dbReference>
<evidence type="ECO:0000256" key="2">
    <source>
        <dbReference type="ARBA" id="ARBA00012816"/>
    </source>
</evidence>
<gene>
    <name evidence="10" type="ordered locus">Cmaq_1885</name>
</gene>
<dbReference type="Pfam" id="PF01336">
    <property type="entry name" value="tRNA_anti-codon"/>
    <property type="match status" value="1"/>
</dbReference>
<dbReference type="OrthoDB" id="5908at2157"/>
<dbReference type="PANTHER" id="PTHR22594:SF34">
    <property type="entry name" value="ASPARAGINE--TRNA LIGASE, MITOCHONDRIAL-RELATED"/>
    <property type="match status" value="1"/>
</dbReference>
<evidence type="ECO:0000313" key="10">
    <source>
        <dbReference type="EMBL" id="ABW02702.1"/>
    </source>
</evidence>